<organism evidence="2 3">
    <name type="scientific">Ideonella paludis</name>
    <dbReference type="NCBI Taxonomy" id="1233411"/>
    <lineage>
        <taxon>Bacteria</taxon>
        <taxon>Pseudomonadati</taxon>
        <taxon>Pseudomonadota</taxon>
        <taxon>Betaproteobacteria</taxon>
        <taxon>Burkholderiales</taxon>
        <taxon>Sphaerotilaceae</taxon>
        <taxon>Ideonella</taxon>
    </lineage>
</organism>
<dbReference type="InterPro" id="IPR013517">
    <property type="entry name" value="FG-GAP"/>
</dbReference>
<comment type="caution">
    <text evidence="2">The sequence shown here is derived from an EMBL/GenBank/DDBJ whole genome shotgun (WGS) entry which is preliminary data.</text>
</comment>
<dbReference type="RefSeq" id="WP_210810614.1">
    <property type="nucleotide sequence ID" value="NZ_JAGQDG010000007.1"/>
</dbReference>
<evidence type="ECO:0000313" key="2">
    <source>
        <dbReference type="EMBL" id="MBQ0937157.1"/>
    </source>
</evidence>
<protein>
    <submittedName>
        <fullName evidence="2">VCBS repeat-containing protein</fullName>
    </submittedName>
</protein>
<keyword evidence="1" id="KW-0732">Signal</keyword>
<accession>A0ABS5E180</accession>
<dbReference type="EMBL" id="JAGQDG010000007">
    <property type="protein sequence ID" value="MBQ0937157.1"/>
    <property type="molecule type" value="Genomic_DNA"/>
</dbReference>
<dbReference type="SUPFAM" id="SSF69318">
    <property type="entry name" value="Integrin alpha N-terminal domain"/>
    <property type="match status" value="1"/>
</dbReference>
<name>A0ABS5E180_9BURK</name>
<dbReference type="PANTHER" id="PTHR46580:SF4">
    <property type="entry name" value="ATP_GTP-BINDING PROTEIN"/>
    <property type="match status" value="1"/>
</dbReference>
<sequence length="438" mass="47593">MAQTIPSLPEYTLVETGKKVYGRASHDFRAIGCIDYWFVGHDLKDSPFACQKGSPGKYTLQKYKLPTQAVDGGNMDRHECGFMHLDGDGKIDMVCTLGADKGKGEGVNEVFRNTSSKKAVSMERITKPTGIEDPYGRGRTVQPFKWADGTQGVWTTVHGAYRSDGKPNINRLFRYGAPGSFYFTEVPEPAVNVTTYNNCSRSGDLNGDGLDDLLLCRTVGEGGTAAADSVVLYQQADISWRTAVLPMATKTWITAEIHDVNGDGRRDLVVSVEEAGQYRIELYLQAANGSLPSTASWSSPLPVKGNSIAIGDLNGDGRPDLYVTQADSKACQDQVKAKGSMTDTWPDRVFYASPYADQWAQQVLVNEPQAYGCSWLATAAEPGVVHLGRGLEGEVGDSYVVLFDHKASSSVQGAVALPTEAQRKAQWRDAILGQIRGR</sequence>
<dbReference type="PANTHER" id="PTHR46580">
    <property type="entry name" value="SENSOR KINASE-RELATED"/>
    <property type="match status" value="1"/>
</dbReference>
<dbReference type="Proteomes" id="UP000672097">
    <property type="component" value="Unassembled WGS sequence"/>
</dbReference>
<gene>
    <name evidence="2" type="ORF">KAK11_17660</name>
</gene>
<evidence type="ECO:0000313" key="3">
    <source>
        <dbReference type="Proteomes" id="UP000672097"/>
    </source>
</evidence>
<proteinExistence type="predicted"/>
<dbReference type="Pfam" id="PF13517">
    <property type="entry name" value="FG-GAP_3"/>
    <property type="match status" value="1"/>
</dbReference>
<reference evidence="2 3" key="1">
    <citation type="submission" date="2021-04" db="EMBL/GenBank/DDBJ databases">
        <title>The genome sequence of type strain Ideonella paludis KCTC 32238.</title>
        <authorList>
            <person name="Liu Y."/>
        </authorList>
    </citation>
    <scope>NUCLEOTIDE SEQUENCE [LARGE SCALE GENOMIC DNA]</scope>
    <source>
        <strain evidence="2 3">KCTC 32238</strain>
    </source>
</reference>
<dbReference type="InterPro" id="IPR028994">
    <property type="entry name" value="Integrin_alpha_N"/>
</dbReference>
<evidence type="ECO:0000256" key="1">
    <source>
        <dbReference type="ARBA" id="ARBA00022729"/>
    </source>
</evidence>
<dbReference type="Gene3D" id="2.130.10.130">
    <property type="entry name" value="Integrin alpha, N-terminal"/>
    <property type="match status" value="1"/>
</dbReference>
<keyword evidence="3" id="KW-1185">Reference proteome</keyword>